<evidence type="ECO:0000256" key="1">
    <source>
        <dbReference type="ARBA" id="ARBA00001947"/>
    </source>
</evidence>
<dbReference type="GO" id="GO:0046872">
    <property type="term" value="F:metal ion binding"/>
    <property type="evidence" value="ECO:0007669"/>
    <property type="project" value="UniProtKB-KW"/>
</dbReference>
<dbReference type="SUPFAM" id="SSF47672">
    <property type="entry name" value="Transferrin receptor-like dimerisation domain"/>
    <property type="match status" value="1"/>
</dbReference>
<keyword evidence="22" id="KW-0121">Carboxypeptidase</keyword>
<evidence type="ECO:0000256" key="4">
    <source>
        <dbReference type="ARBA" id="ARBA00022670"/>
    </source>
</evidence>
<dbReference type="GO" id="GO:0004181">
    <property type="term" value="F:metallocarboxypeptidase activity"/>
    <property type="evidence" value="ECO:0007669"/>
    <property type="project" value="UniProtKB-EC"/>
</dbReference>
<dbReference type="GO" id="GO:0010075">
    <property type="term" value="P:regulation of meristem growth"/>
    <property type="evidence" value="ECO:0007669"/>
    <property type="project" value="UniProtKB-ARBA"/>
</dbReference>
<reference evidence="22" key="4">
    <citation type="submission" date="2025-04" db="UniProtKB">
        <authorList>
            <consortium name="RefSeq"/>
        </authorList>
    </citation>
    <scope>IDENTIFICATION</scope>
    <source>
        <tissue evidence="22">Leaf</tissue>
    </source>
</reference>
<dbReference type="Proteomes" id="UP000197138">
    <property type="component" value="Unassembled WGS sequence"/>
</dbReference>
<evidence type="ECO:0000256" key="2">
    <source>
        <dbReference type="ARBA" id="ARBA00004648"/>
    </source>
</evidence>
<dbReference type="AlphaFoldDB" id="A0A218X2H6"/>
<dbReference type="InterPro" id="IPR007365">
    <property type="entry name" value="TFR-like_dimer_dom"/>
</dbReference>
<evidence type="ECO:0000259" key="18">
    <source>
        <dbReference type="Pfam" id="PF04389"/>
    </source>
</evidence>
<keyword evidence="13" id="KW-0325">Glycoprotein</keyword>
<evidence type="ECO:0000313" key="19">
    <source>
        <dbReference type="EMBL" id="OWM79008.1"/>
    </source>
</evidence>
<dbReference type="EC" id="3.4.17.21" evidence="15"/>
<comment type="similarity">
    <text evidence="3">Belongs to the peptidase M28 family. M28B subfamily.</text>
</comment>
<evidence type="ECO:0000256" key="14">
    <source>
        <dbReference type="ARBA" id="ARBA00052003"/>
    </source>
</evidence>
<proteinExistence type="inferred from homology"/>
<dbReference type="InterPro" id="IPR007484">
    <property type="entry name" value="Peptidase_M28"/>
</dbReference>
<gene>
    <name evidence="22" type="primary">LOC116198114</name>
    <name evidence="19" type="ORF">CDL15_Pgr003179</name>
</gene>
<dbReference type="FunFam" id="1.20.930.40:FF:000001">
    <property type="entry name" value="N-acetylated-alpha-linked acidic dipeptidase 2"/>
    <property type="match status" value="1"/>
</dbReference>
<dbReference type="InterPro" id="IPR039373">
    <property type="entry name" value="Peptidase_M28B"/>
</dbReference>
<keyword evidence="9" id="KW-0735">Signal-anchor</keyword>
<evidence type="ECO:0000313" key="20">
    <source>
        <dbReference type="Proteomes" id="UP000197138"/>
    </source>
</evidence>
<evidence type="ECO:0000259" key="17">
    <source>
        <dbReference type="Pfam" id="PF04253"/>
    </source>
</evidence>
<sequence>MKFPGSHFPPRLSPAALTALSFLLVLTFAVFTIRHRPHRPRDPSRFHSHFISSANNATLSAYLRSLTRHPHLAGTPPSLSTARLVLSHFQSLGLETRSARFRSVLSYPLHSSLSLHFPNGSAFSLPLAEPGSSGVVLPYHAYSPSGSVSSKTVFANYGREEDYEALIKLGVDVTGSIVVVRKGGDLSRGGVVRVAERAGAAAVLIYAEEDKTVRSGVERGTVMSGVGDPVSPGWAVEADNGGEVLGLEDTAVLARFPRIPSLPLSLECAEMILRQLGGASVPAEWKGSIRSTVRGVGAGPVVLNLTYQGEKKMATIQNIFAVIRGLEEPDRYVLLGNHRDAWTYGAVDPNSGTTALLDIAHRYSHMVRKGWSPRRTIILCSWDAEEFGMIGSTEWVEQNLVNLGSKAVAYLNVDCAVQGPGFFAGATPQLDDLLTEVTKKVKDPDFAEATVYEMWTKANKAINIQRLSGVDSDFAPFLQHAGVPSIDIYYGRDFPVYHTAYDTYEWMAKRGDPTFQRHVAAAGIWGLLALRLADDLVLPFNYTSYANELQGYVDVLSNLLSGSISLYPLFSSVQALHSVAKDVQTEARDLKEQETERELQALRMRGLNDRLMLAERGFLDADGLQGRRWFKHLVYGPHGDYRSKLGFFPGVADAMMSAESRGAKERGNEEGNALIQHEIWRASRAIQRAANALRGDVFSQ</sequence>
<keyword evidence="21" id="KW-1185">Reference proteome</keyword>
<evidence type="ECO:0000256" key="7">
    <source>
        <dbReference type="ARBA" id="ARBA00022801"/>
    </source>
</evidence>
<comment type="catalytic activity">
    <reaction evidence="14">
        <text>Release of an unsubstituted, C-terminal glutamyl residue, typically from Ac-Asp-Glu or folylpoly-gamma-glutamates.</text>
        <dbReference type="EC" id="3.4.17.21"/>
    </reaction>
</comment>
<dbReference type="Pfam" id="PF04253">
    <property type="entry name" value="TFR_dimer"/>
    <property type="match status" value="1"/>
</dbReference>
<reference evidence="21" key="3">
    <citation type="journal article" date="2020" name="Plant Biotechnol. J.">
        <title>The pomegranate (Punica granatum L.) draft genome dissects genetic divergence between soft- and hard-seeded cultivars.</title>
        <authorList>
            <person name="Luo X."/>
            <person name="Li H."/>
            <person name="Wu Z."/>
            <person name="Yao W."/>
            <person name="Zhao P."/>
            <person name="Cao D."/>
            <person name="Yu H."/>
            <person name="Li K."/>
            <person name="Poudel K."/>
            <person name="Zhao D."/>
            <person name="Zhang F."/>
            <person name="Xia X."/>
            <person name="Chen L."/>
            <person name="Wang Q."/>
            <person name="Jing D."/>
            <person name="Cao S."/>
        </authorList>
    </citation>
    <scope>NUCLEOTIDE SEQUENCE [LARGE SCALE GENOMIC DNA]</scope>
</reference>
<evidence type="ECO:0000256" key="15">
    <source>
        <dbReference type="ARBA" id="ARBA00066561"/>
    </source>
</evidence>
<keyword evidence="8" id="KW-0862">Zinc</keyword>
<dbReference type="Gene3D" id="3.50.30.30">
    <property type="match status" value="1"/>
</dbReference>
<keyword evidence="11" id="KW-0482">Metalloprotease</keyword>
<dbReference type="SUPFAM" id="SSF52025">
    <property type="entry name" value="PA domain"/>
    <property type="match status" value="1"/>
</dbReference>
<evidence type="ECO:0000259" key="16">
    <source>
        <dbReference type="Pfam" id="PF02225"/>
    </source>
</evidence>
<protein>
    <recommendedName>
        <fullName evidence="15">glutamate carboxypeptidase II</fullName>
        <ecNumber evidence="15">3.4.17.21</ecNumber>
    </recommendedName>
</protein>
<evidence type="ECO:0000256" key="12">
    <source>
        <dbReference type="ARBA" id="ARBA00023136"/>
    </source>
</evidence>
<dbReference type="EMBL" id="MTKT01002492">
    <property type="protein sequence ID" value="OWM79008.1"/>
    <property type="molecule type" value="Genomic_DNA"/>
</dbReference>
<dbReference type="Pfam" id="PF04389">
    <property type="entry name" value="Peptidase_M28"/>
    <property type="match status" value="1"/>
</dbReference>
<comment type="subcellular location">
    <subcellularLocation>
        <location evidence="2">Endoplasmic reticulum membrane</location>
        <topology evidence="2">Single-pass type II membrane protein</topology>
    </subcellularLocation>
</comment>
<evidence type="ECO:0000256" key="6">
    <source>
        <dbReference type="ARBA" id="ARBA00022723"/>
    </source>
</evidence>
<reference evidence="19" key="2">
    <citation type="submission" date="2017-06" db="EMBL/GenBank/DDBJ databases">
        <title>The pomegranate genome and the genomics of punicalagin biosynthesis.</title>
        <authorList>
            <person name="Xu C."/>
        </authorList>
    </citation>
    <scope>NUCLEOTIDE SEQUENCE [LARGE SCALE GENOMIC DNA]</scope>
    <source>
        <tissue evidence="19">Fresh leaf</tissue>
    </source>
</reference>
<evidence type="ECO:0000256" key="10">
    <source>
        <dbReference type="ARBA" id="ARBA00022989"/>
    </source>
</evidence>
<dbReference type="Proteomes" id="UP000515151">
    <property type="component" value="Chromosome 2"/>
</dbReference>
<dbReference type="GO" id="GO:0005789">
    <property type="term" value="C:endoplasmic reticulum membrane"/>
    <property type="evidence" value="ECO:0007669"/>
    <property type="project" value="UniProtKB-SubCell"/>
</dbReference>
<keyword evidence="10" id="KW-1133">Transmembrane helix</keyword>
<evidence type="ECO:0000256" key="9">
    <source>
        <dbReference type="ARBA" id="ARBA00022968"/>
    </source>
</evidence>
<dbReference type="FunFam" id="3.40.630.10:FF:000164">
    <property type="entry name" value="Os01g0740650 protein"/>
    <property type="match status" value="1"/>
</dbReference>
<dbReference type="InterPro" id="IPR036757">
    <property type="entry name" value="TFR-like_dimer_dom_sf"/>
</dbReference>
<name>A0A218X2H6_PUNGR</name>
<evidence type="ECO:0000256" key="5">
    <source>
        <dbReference type="ARBA" id="ARBA00022692"/>
    </source>
</evidence>
<dbReference type="OrthoDB" id="5841748at2759"/>
<feature type="domain" description="Peptidase M28" evidence="18">
    <location>
        <begin position="318"/>
        <end position="517"/>
    </location>
</feature>
<dbReference type="RefSeq" id="XP_031384318.1">
    <property type="nucleotide sequence ID" value="XM_031528458.1"/>
</dbReference>
<keyword evidence="6" id="KW-0479">Metal-binding</keyword>
<evidence type="ECO:0000313" key="22">
    <source>
        <dbReference type="RefSeq" id="XP_031384318.1"/>
    </source>
</evidence>
<dbReference type="PANTHER" id="PTHR10404">
    <property type="entry name" value="N-ACETYLATED-ALPHA-LINKED ACIDIC DIPEPTIDASE"/>
    <property type="match status" value="1"/>
</dbReference>
<keyword evidence="5" id="KW-0812">Transmembrane</keyword>
<dbReference type="InterPro" id="IPR003137">
    <property type="entry name" value="PA_domain"/>
</dbReference>
<evidence type="ECO:0000256" key="13">
    <source>
        <dbReference type="ARBA" id="ARBA00023180"/>
    </source>
</evidence>
<evidence type="ECO:0000256" key="8">
    <source>
        <dbReference type="ARBA" id="ARBA00022833"/>
    </source>
</evidence>
<dbReference type="Pfam" id="PF02225">
    <property type="entry name" value="PA"/>
    <property type="match status" value="1"/>
</dbReference>
<dbReference type="CDD" id="cd08022">
    <property type="entry name" value="M28_PSMA_like"/>
    <property type="match status" value="1"/>
</dbReference>
<accession>A0A218X2H6</accession>
<dbReference type="GeneID" id="116198114"/>
<keyword evidence="4" id="KW-0645">Protease</keyword>
<evidence type="ECO:0000313" key="21">
    <source>
        <dbReference type="Proteomes" id="UP000515151"/>
    </source>
</evidence>
<evidence type="ECO:0000256" key="3">
    <source>
        <dbReference type="ARBA" id="ARBA00005634"/>
    </source>
</evidence>
<dbReference type="PANTHER" id="PTHR10404:SF75">
    <property type="entry name" value="GLUTAMATE CARBOXYPEPTIDASE AMP1-RELATED"/>
    <property type="match status" value="1"/>
</dbReference>
<organism evidence="19 20">
    <name type="scientific">Punica granatum</name>
    <name type="common">Pomegranate</name>
    <dbReference type="NCBI Taxonomy" id="22663"/>
    <lineage>
        <taxon>Eukaryota</taxon>
        <taxon>Viridiplantae</taxon>
        <taxon>Streptophyta</taxon>
        <taxon>Embryophyta</taxon>
        <taxon>Tracheophyta</taxon>
        <taxon>Spermatophyta</taxon>
        <taxon>Magnoliopsida</taxon>
        <taxon>eudicotyledons</taxon>
        <taxon>Gunneridae</taxon>
        <taxon>Pentapetalae</taxon>
        <taxon>rosids</taxon>
        <taxon>malvids</taxon>
        <taxon>Myrtales</taxon>
        <taxon>Lythraceae</taxon>
        <taxon>Punica</taxon>
    </lineage>
</organism>
<keyword evidence="7" id="KW-0378">Hydrolase</keyword>
<feature type="domain" description="Transferrin receptor-like dimerisation" evidence="17">
    <location>
        <begin position="564"/>
        <end position="693"/>
    </location>
</feature>
<dbReference type="Gene3D" id="3.40.630.10">
    <property type="entry name" value="Zn peptidases"/>
    <property type="match status" value="1"/>
</dbReference>
<feature type="domain" description="PA" evidence="16">
    <location>
        <begin position="153"/>
        <end position="215"/>
    </location>
</feature>
<comment type="cofactor">
    <cofactor evidence="1">
        <name>Zn(2+)</name>
        <dbReference type="ChEBI" id="CHEBI:29105"/>
    </cofactor>
</comment>
<reference evidence="20" key="1">
    <citation type="journal article" date="2017" name="Plant J.">
        <title>The pomegranate (Punica granatum L.) genome and the genomics of punicalagin biosynthesis.</title>
        <authorList>
            <person name="Qin G."/>
            <person name="Xu C."/>
            <person name="Ming R."/>
            <person name="Tang H."/>
            <person name="Guyot R."/>
            <person name="Kramer E.M."/>
            <person name="Hu Y."/>
            <person name="Yi X."/>
            <person name="Qi Y."/>
            <person name="Xu X."/>
            <person name="Gao Z."/>
            <person name="Pan H."/>
            <person name="Jian J."/>
            <person name="Tian Y."/>
            <person name="Yue Z."/>
            <person name="Xu Y."/>
        </authorList>
    </citation>
    <scope>NUCLEOTIDE SEQUENCE [LARGE SCALE GENOMIC DNA]</scope>
    <source>
        <strain evidence="20">cv. Dabenzi</strain>
    </source>
</reference>
<dbReference type="Gene3D" id="1.20.930.40">
    <property type="entry name" value="Transferrin receptor-like, dimerisation domain"/>
    <property type="match status" value="1"/>
</dbReference>
<evidence type="ECO:0000256" key="11">
    <source>
        <dbReference type="ARBA" id="ARBA00023049"/>
    </source>
</evidence>
<dbReference type="GO" id="GO:0006508">
    <property type="term" value="P:proteolysis"/>
    <property type="evidence" value="ECO:0007669"/>
    <property type="project" value="UniProtKB-KW"/>
</dbReference>
<dbReference type="InterPro" id="IPR046450">
    <property type="entry name" value="PA_dom_sf"/>
</dbReference>
<dbReference type="SUPFAM" id="SSF53187">
    <property type="entry name" value="Zn-dependent exopeptidases"/>
    <property type="match status" value="1"/>
</dbReference>
<keyword evidence="12" id="KW-0472">Membrane</keyword>